<evidence type="ECO:0000313" key="7">
    <source>
        <dbReference type="RefSeq" id="XP_002734000.1"/>
    </source>
</evidence>
<dbReference type="SUPFAM" id="SSF46774">
    <property type="entry name" value="ARID-like"/>
    <property type="match status" value="1"/>
</dbReference>
<dbReference type="InterPro" id="IPR043151">
    <property type="entry name" value="BAH_sf"/>
</dbReference>
<keyword evidence="6" id="KW-1185">Reference proteome</keyword>
<evidence type="ECO:0000256" key="3">
    <source>
        <dbReference type="ARBA" id="ARBA00023242"/>
    </source>
</evidence>
<dbReference type="Gene3D" id="1.10.150.60">
    <property type="entry name" value="ARID DNA-binding domain"/>
    <property type="match status" value="1"/>
</dbReference>
<keyword evidence="1" id="KW-0805">Transcription regulation</keyword>
<dbReference type="RefSeq" id="XP_002734000.1">
    <property type="nucleotide sequence ID" value="XM_002733954.2"/>
</dbReference>
<dbReference type="GeneID" id="100368673"/>
<name>A0ABM0GNR0_SACKO</name>
<dbReference type="Gene3D" id="2.30.30.490">
    <property type="match status" value="1"/>
</dbReference>
<dbReference type="InterPro" id="IPR001606">
    <property type="entry name" value="ARID_dom"/>
</dbReference>
<dbReference type="SMART" id="SM00501">
    <property type="entry name" value="BRIGHT"/>
    <property type="match status" value="1"/>
</dbReference>
<keyword evidence="2" id="KW-0804">Transcription</keyword>
<feature type="compositionally biased region" description="Low complexity" evidence="4">
    <location>
        <begin position="265"/>
        <end position="277"/>
    </location>
</feature>
<feature type="region of interest" description="Disordered" evidence="4">
    <location>
        <begin position="654"/>
        <end position="678"/>
    </location>
</feature>
<protein>
    <submittedName>
        <fullName evidence="7">AT-rich interactive domain-containing protein 5B-like</fullName>
    </submittedName>
</protein>
<feature type="domain" description="ARID" evidence="5">
    <location>
        <begin position="326"/>
        <end position="418"/>
    </location>
</feature>
<evidence type="ECO:0000259" key="5">
    <source>
        <dbReference type="PROSITE" id="PS51011"/>
    </source>
</evidence>
<dbReference type="CDD" id="cd16869">
    <property type="entry name" value="ARID_ARID5"/>
    <property type="match status" value="1"/>
</dbReference>
<proteinExistence type="predicted"/>
<feature type="compositionally biased region" description="Polar residues" evidence="4">
    <location>
        <begin position="654"/>
        <end position="676"/>
    </location>
</feature>
<evidence type="ECO:0000313" key="6">
    <source>
        <dbReference type="Proteomes" id="UP000694865"/>
    </source>
</evidence>
<reference evidence="7" key="1">
    <citation type="submission" date="2025-08" db="UniProtKB">
        <authorList>
            <consortium name="RefSeq"/>
        </authorList>
    </citation>
    <scope>IDENTIFICATION</scope>
    <source>
        <tissue evidence="7">Testes</tissue>
    </source>
</reference>
<sequence length="864" mass="97477">MDDYRIQWVGAPCGQHGPYIFYKGFKYFKDEKWKILSLGEFFFVRCSPEDPVCIGELQLLWEDKSNNGQLLSSLRLYFLPEDTPDGRSGSQGKDEVLAASDKVILKIEDLVDWTESGKDWNYGTVAIYEKDLKGDQPDHNAALLESFAINNGGLNVKDIKKEKKLIGDDPGNETKVIILSYPKYCRYITMMRRIQHVKDFWLRDALVTALGGFTVKNRNTRLVYCKEMFGHPTLSDNEKLCDHMAPNLKGRPRKKKTKIKHGKSPPEASSPASPDSSTNEAEITHTAPPVTPTHMKPGAKSKSERCYKDGVLVPNIKTRAQINGEDKEEVEFLSSLYQYMKERTTPIERIPHLGFKQIDLYYFYKLSQKWGGYERVCSRKLWKHIYDGLGGNPGSTSAATCTRRHYERLILPYERFLKGEDDRPLPSPVKHRKPHLIKKAEELTVKQQVKQERLLQLKQYEQTVEEKIMNAAQDYKVSPRVKSEVPKQNKENTTTPAVTQSVPVLLVQKVENVGVKPQVTFTKGVSSNEVKVKVEPTILVKKESHPVSTKSLSVNTQNVISVRVNKTLSIDAIPAVKMSSKCHSTVSTANIPPRAETLIRPALELRGIPSPIPSHLTPARVSPSILSPLVRKKTLSSPPVVTNIATPIKNTSLVATSRPSTPRSVTPKSRSGTPTQLRPVAPCKVQHTISQPVTAAGKEEAIRMRASVIQHTQHSQDSQIIKTESSAEDSVQDATNEIHAVQPSDLILRHISQDQMAINRAFYDSMIRPQPSTNSDSNGRKRSYENLVTPTHFPYYAYISPNSQGIPKLELSRIEDPYYDHTKRTKYPQDAKDSSKYYTKSFQNFSGDRKLKAHQVLHMVVLCK</sequence>
<gene>
    <name evidence="7" type="primary">LOC100368673</name>
</gene>
<accession>A0ABM0GNR0</accession>
<dbReference type="PROSITE" id="PS51011">
    <property type="entry name" value="ARID"/>
    <property type="match status" value="1"/>
</dbReference>
<keyword evidence="3" id="KW-0539">Nucleus</keyword>
<evidence type="ECO:0000256" key="2">
    <source>
        <dbReference type="ARBA" id="ARBA00023163"/>
    </source>
</evidence>
<dbReference type="Pfam" id="PF01388">
    <property type="entry name" value="ARID"/>
    <property type="match status" value="1"/>
</dbReference>
<dbReference type="InterPro" id="IPR036431">
    <property type="entry name" value="ARID_dom_sf"/>
</dbReference>
<dbReference type="PANTHER" id="PTHR13964">
    <property type="entry name" value="RBP-RELATED"/>
    <property type="match status" value="1"/>
</dbReference>
<dbReference type="InterPro" id="IPR051232">
    <property type="entry name" value="ARID/SWI1_ChromRemod"/>
</dbReference>
<dbReference type="SMART" id="SM01014">
    <property type="entry name" value="ARID"/>
    <property type="match status" value="1"/>
</dbReference>
<evidence type="ECO:0000256" key="1">
    <source>
        <dbReference type="ARBA" id="ARBA00023015"/>
    </source>
</evidence>
<organism evidence="6 7">
    <name type="scientific">Saccoglossus kowalevskii</name>
    <name type="common">Acorn worm</name>
    <dbReference type="NCBI Taxonomy" id="10224"/>
    <lineage>
        <taxon>Eukaryota</taxon>
        <taxon>Metazoa</taxon>
        <taxon>Hemichordata</taxon>
        <taxon>Enteropneusta</taxon>
        <taxon>Harrimaniidae</taxon>
        <taxon>Saccoglossus</taxon>
    </lineage>
</organism>
<evidence type="ECO:0000256" key="4">
    <source>
        <dbReference type="SAM" id="MobiDB-lite"/>
    </source>
</evidence>
<feature type="compositionally biased region" description="Basic residues" evidence="4">
    <location>
        <begin position="250"/>
        <end position="263"/>
    </location>
</feature>
<dbReference type="Proteomes" id="UP000694865">
    <property type="component" value="Unplaced"/>
</dbReference>
<dbReference type="PANTHER" id="PTHR13964:SF44">
    <property type="entry name" value="ARID DOMAIN-CONTAINING PROTEIN"/>
    <property type="match status" value="1"/>
</dbReference>
<feature type="region of interest" description="Disordered" evidence="4">
    <location>
        <begin position="239"/>
        <end position="303"/>
    </location>
</feature>